<comment type="similarity">
    <text evidence="4 11">Belongs to the triosephosphate isomerase family.</text>
</comment>
<dbReference type="SUPFAM" id="SSF51351">
    <property type="entry name" value="Triosephosphate isomerase (TIM)"/>
    <property type="match status" value="1"/>
</dbReference>
<dbReference type="InterPro" id="IPR013785">
    <property type="entry name" value="Aldolase_TIM"/>
</dbReference>
<dbReference type="InterPro" id="IPR000652">
    <property type="entry name" value="Triosephosphate_isomerase"/>
</dbReference>
<dbReference type="CTD" id="43582"/>
<keyword evidence="9 11" id="KW-0324">Glycolysis</keyword>
<dbReference type="PANTHER" id="PTHR21139:SF2">
    <property type="entry name" value="TRIOSEPHOSPHATE ISOMERASE"/>
    <property type="match status" value="1"/>
</dbReference>
<dbReference type="InterPro" id="IPR035990">
    <property type="entry name" value="TIM_sf"/>
</dbReference>
<dbReference type="Gene3D" id="3.20.20.70">
    <property type="entry name" value="Aldolase class I"/>
    <property type="match status" value="1"/>
</dbReference>
<evidence type="ECO:0000256" key="8">
    <source>
        <dbReference type="ARBA" id="ARBA00022432"/>
    </source>
</evidence>
<evidence type="ECO:0000256" key="9">
    <source>
        <dbReference type="ARBA" id="ARBA00023152"/>
    </source>
</evidence>
<dbReference type="UniPathway" id="UPA00109">
    <property type="reaction ID" value="UER00189"/>
</dbReference>
<evidence type="ECO:0000256" key="5">
    <source>
        <dbReference type="ARBA" id="ARBA00011738"/>
    </source>
</evidence>
<dbReference type="InterPro" id="IPR020861">
    <property type="entry name" value="Triosephosphate_isomerase_AS"/>
</dbReference>
<proteinExistence type="inferred from homology"/>
<evidence type="ECO:0000256" key="1">
    <source>
        <dbReference type="ARBA" id="ARBA00000474"/>
    </source>
</evidence>
<gene>
    <name evidence="13" type="primary">LOC107216475</name>
</gene>
<dbReference type="AlphaFoldDB" id="A0A6J0B246"/>
<dbReference type="UniPathway" id="UPA00138"/>
<dbReference type="Pfam" id="PF00121">
    <property type="entry name" value="TIM"/>
    <property type="match status" value="1"/>
</dbReference>
<reference evidence="13" key="1">
    <citation type="submission" date="2025-08" db="UniProtKB">
        <authorList>
            <consortium name="RefSeq"/>
        </authorList>
    </citation>
    <scope>IDENTIFICATION</scope>
    <source>
        <tissue evidence="13">Thorax and Abdomen</tissue>
    </source>
</reference>
<dbReference type="PANTHER" id="PTHR21139">
    <property type="entry name" value="TRIOSEPHOSPHATE ISOMERASE"/>
    <property type="match status" value="1"/>
</dbReference>
<dbReference type="EC" id="5.3.1.1" evidence="6 11"/>
<dbReference type="GO" id="GO:0006096">
    <property type="term" value="P:glycolytic process"/>
    <property type="evidence" value="ECO:0007669"/>
    <property type="project" value="UniProtKB-UniPathway"/>
</dbReference>
<dbReference type="RefSeq" id="XP_015509160.1">
    <property type="nucleotide sequence ID" value="XM_015653674.2"/>
</dbReference>
<evidence type="ECO:0000256" key="2">
    <source>
        <dbReference type="ARBA" id="ARBA00004680"/>
    </source>
</evidence>
<comment type="subunit">
    <text evidence="5">Homodimer.</text>
</comment>
<dbReference type="HAMAP" id="MF_00147_B">
    <property type="entry name" value="TIM_B"/>
    <property type="match status" value="1"/>
</dbReference>
<protein>
    <recommendedName>
        <fullName evidence="7 11">Triosephosphate isomerase</fullName>
        <ecNumber evidence="6 11">5.3.1.1</ecNumber>
    </recommendedName>
</protein>
<dbReference type="PROSITE" id="PS00171">
    <property type="entry name" value="TIM_1"/>
    <property type="match status" value="1"/>
</dbReference>
<dbReference type="NCBIfam" id="TIGR00419">
    <property type="entry name" value="tim"/>
    <property type="match status" value="1"/>
</dbReference>
<dbReference type="FunCoup" id="A0A6J0B246">
    <property type="interactions" value="1030"/>
</dbReference>
<accession>A0A6J0B246</accession>
<keyword evidence="10 11" id="KW-0413">Isomerase</keyword>
<dbReference type="GO" id="GO:0004807">
    <property type="term" value="F:triose-phosphate isomerase activity"/>
    <property type="evidence" value="ECO:0007669"/>
    <property type="project" value="UniProtKB-EC"/>
</dbReference>
<evidence type="ECO:0000256" key="11">
    <source>
        <dbReference type="RuleBase" id="RU363013"/>
    </source>
</evidence>
<name>A0A6J0B246_NEOLC</name>
<dbReference type="CDD" id="cd00311">
    <property type="entry name" value="TIM"/>
    <property type="match status" value="1"/>
</dbReference>
<dbReference type="GO" id="GO:0005829">
    <property type="term" value="C:cytosol"/>
    <property type="evidence" value="ECO:0007669"/>
    <property type="project" value="TreeGrafter"/>
</dbReference>
<dbReference type="KEGG" id="nlo:107216475"/>
<dbReference type="GeneID" id="107216475"/>
<evidence type="ECO:0000256" key="10">
    <source>
        <dbReference type="ARBA" id="ARBA00023235"/>
    </source>
</evidence>
<dbReference type="GO" id="GO:0019563">
    <property type="term" value="P:glycerol catabolic process"/>
    <property type="evidence" value="ECO:0007669"/>
    <property type="project" value="TreeGrafter"/>
</dbReference>
<dbReference type="Proteomes" id="UP000829291">
    <property type="component" value="Chromosome 4"/>
</dbReference>
<keyword evidence="8 11" id="KW-0312">Gluconeogenesis</keyword>
<dbReference type="GO" id="GO:0006094">
    <property type="term" value="P:gluconeogenesis"/>
    <property type="evidence" value="ECO:0007669"/>
    <property type="project" value="UniProtKB-UniPathway"/>
</dbReference>
<keyword evidence="12" id="KW-1185">Reference proteome</keyword>
<dbReference type="InParanoid" id="A0A6J0B246"/>
<evidence type="ECO:0000256" key="7">
    <source>
        <dbReference type="ARBA" id="ARBA00019397"/>
    </source>
</evidence>
<evidence type="ECO:0000256" key="3">
    <source>
        <dbReference type="ARBA" id="ARBA00004742"/>
    </source>
</evidence>
<dbReference type="FunFam" id="3.20.20.70:FF:000025">
    <property type="entry name" value="Triosephosphate isomerase"/>
    <property type="match status" value="1"/>
</dbReference>
<comment type="pathway">
    <text evidence="2 11">Carbohydrate degradation; glycolysis; D-glyceraldehyde 3-phosphate from glycerone phosphate: step 1/1.</text>
</comment>
<organism evidence="13">
    <name type="scientific">Neodiprion lecontei</name>
    <name type="common">Redheaded pine sawfly</name>
    <dbReference type="NCBI Taxonomy" id="441921"/>
    <lineage>
        <taxon>Eukaryota</taxon>
        <taxon>Metazoa</taxon>
        <taxon>Ecdysozoa</taxon>
        <taxon>Arthropoda</taxon>
        <taxon>Hexapoda</taxon>
        <taxon>Insecta</taxon>
        <taxon>Pterygota</taxon>
        <taxon>Neoptera</taxon>
        <taxon>Endopterygota</taxon>
        <taxon>Hymenoptera</taxon>
        <taxon>Tenthredinoidea</taxon>
        <taxon>Diprionidae</taxon>
        <taxon>Diprioninae</taxon>
        <taxon>Neodiprion</taxon>
    </lineage>
</organism>
<dbReference type="OrthoDB" id="6715177at2759"/>
<dbReference type="InterPro" id="IPR022896">
    <property type="entry name" value="TrioseP_Isoase_bac/euk"/>
</dbReference>
<dbReference type="PROSITE" id="PS51440">
    <property type="entry name" value="TIM_2"/>
    <property type="match status" value="1"/>
</dbReference>
<evidence type="ECO:0000313" key="12">
    <source>
        <dbReference type="Proteomes" id="UP000829291"/>
    </source>
</evidence>
<comment type="pathway">
    <text evidence="3 11">Carbohydrate biosynthesis; gluconeogenesis.</text>
</comment>
<evidence type="ECO:0000313" key="13">
    <source>
        <dbReference type="RefSeq" id="XP_015509160.1"/>
    </source>
</evidence>
<sequence length="247" mass="26847">MGRKFFVGGNWKMNGVKKEIDEIVAFLKTGPLDPNVEVVVGVPAIYLNYAKSILPANVQVSAQNSYKVAKGAFTGEISPAMLVDNEIPWVILGHSERRNVFGESDELISEKIAHALEAGVKVIACIGEKLDEREAGKTEEVVFRQTKAIADKIKSWDNVVLAYEPVWAIGTGKTATPQQAQEVHDKLRQWLSTTVNPAVSESLRIIYGGSVTAGNAKELAKEKDIDGFLVGGASLKPDFVQIVNAKQ</sequence>
<dbReference type="GO" id="GO:0046166">
    <property type="term" value="P:glyceraldehyde-3-phosphate biosynthetic process"/>
    <property type="evidence" value="ECO:0007669"/>
    <property type="project" value="TreeGrafter"/>
</dbReference>
<comment type="catalytic activity">
    <reaction evidence="1 11">
        <text>D-glyceraldehyde 3-phosphate = dihydroxyacetone phosphate</text>
        <dbReference type="Rhea" id="RHEA:18585"/>
        <dbReference type="ChEBI" id="CHEBI:57642"/>
        <dbReference type="ChEBI" id="CHEBI:59776"/>
        <dbReference type="EC" id="5.3.1.1"/>
    </reaction>
</comment>
<evidence type="ECO:0000256" key="4">
    <source>
        <dbReference type="ARBA" id="ARBA00007422"/>
    </source>
</evidence>
<evidence type="ECO:0000256" key="6">
    <source>
        <dbReference type="ARBA" id="ARBA00011940"/>
    </source>
</evidence>